<proteinExistence type="predicted"/>
<dbReference type="Gene3D" id="1.10.246.20">
    <property type="entry name" value="Coactivator CBP, KIX domain"/>
    <property type="match status" value="1"/>
</dbReference>
<keyword evidence="3" id="KW-0804">Transcription</keyword>
<organism evidence="7 8">
    <name type="scientific">Urochloa decumbens</name>
    <dbReference type="NCBI Taxonomy" id="240449"/>
    <lineage>
        <taxon>Eukaryota</taxon>
        <taxon>Viridiplantae</taxon>
        <taxon>Streptophyta</taxon>
        <taxon>Embryophyta</taxon>
        <taxon>Tracheophyta</taxon>
        <taxon>Spermatophyta</taxon>
        <taxon>Magnoliopsida</taxon>
        <taxon>Liliopsida</taxon>
        <taxon>Poales</taxon>
        <taxon>Poaceae</taxon>
        <taxon>PACMAD clade</taxon>
        <taxon>Panicoideae</taxon>
        <taxon>Panicodae</taxon>
        <taxon>Paniceae</taxon>
        <taxon>Melinidinae</taxon>
        <taxon>Urochloa</taxon>
    </lineage>
</organism>
<sequence>MADGGVHWQDEVEPELRNRVYQRTVATIDEEFRKREQSTPETLHEDVANVEMDTFMKAKDKMAYMRRMAFGVARCQNQAQQPQAAANRQQQMQMTHQVQLANTVQGIRGSNSSFAAVPQAMPMTASSSRSPFQSPNQHMARPFASNMQTNVDQGPSDMMAMLYQTLNSQPAMVAPVVQGTCQQITQPIGGMHSHNQYPVMQMQPTDLTGCHPVNMAQLQGQPLVQPNGHQNYLLSQNVCSYGPHLQPTAQQQYFGINQQQVGMQRYQMLGANVARMNDGYSGGWNNELNVVCASVIQSPLKASDQVALKRQNNMESQLMILAQKQNTINQQSNVHCPSSQSQAKMESAGEVDWREEIMAQQIKPLKDAYFSELVELDQNTVVPSMTEEQLKLLPREKADNYTYKLKMKSCISSVLKFLQLEKSPETYKAEFRKYEKFIPRLLSWHRNRNADARMNTGHESKSYPIQPPPETINLTADIAPLTGGKSNQQKLTADESIGQMKQNVLTTPSAQMKTHSKQMQGLTSPCFSIKSPGALQSPPINDHGLCCTPSPVDKSRVASPNSLLKPTSQSLIANPGVLAVASPCLTAKSTLASTVEKLGFVPAASPCLSVKSSSPAAIAKLGILPAASPSNNDSSFLLHKNAAVYGCNQTTPTKLLTPDSPCQKQTPAGQSEDQEQARAETPVAKKPIDRLIAAVLSSSPGVLHSSVNLIESALRAMDSVPLKIQSNSKMKRVYDVTSPSLDSTDVSTLTFELDASDSACSRNRSIKRQKTRNTKDALLAEIEVVNSRLIDTVISIASDDREDGITSCNGVTLVKLSYTAVSLAPGLKSQLATSGNLQPLVMPMTLLIPADYPKTSPVIMDDEGDAQLRAKFSCISVMVDAAFRLALHNLQGPRSLKEMARAWDSCVRRAIMKYACLLGGGTLSSSIDLVRVESAHEKRGMHEHGSRSILCR</sequence>
<evidence type="ECO:0000256" key="5">
    <source>
        <dbReference type="SAM" id="MobiDB-lite"/>
    </source>
</evidence>
<keyword evidence="2" id="KW-0805">Transcription regulation</keyword>
<evidence type="ECO:0000313" key="7">
    <source>
        <dbReference type="EMBL" id="CAL5018487.1"/>
    </source>
</evidence>
<keyword evidence="4" id="KW-0539">Nucleus</keyword>
<dbReference type="InterPro" id="IPR036529">
    <property type="entry name" value="KIX_dom_sf"/>
</dbReference>
<dbReference type="EMBL" id="OZ075139">
    <property type="protein sequence ID" value="CAL5018487.1"/>
    <property type="molecule type" value="Genomic_DNA"/>
</dbReference>
<dbReference type="InterPro" id="IPR044661">
    <property type="entry name" value="MED15a/b/c-like"/>
</dbReference>
<protein>
    <recommendedName>
        <fullName evidence="6">ARC105/Med15 mediator subunit C-terminal domain-containing protein</fullName>
    </recommendedName>
</protein>
<reference evidence="7 8" key="2">
    <citation type="submission" date="2024-10" db="EMBL/GenBank/DDBJ databases">
        <authorList>
            <person name="Ryan C."/>
        </authorList>
    </citation>
    <scope>NUCLEOTIDE SEQUENCE [LARGE SCALE GENOMIC DNA]</scope>
</reference>
<dbReference type="AlphaFoldDB" id="A0ABC9CBZ2"/>
<evidence type="ECO:0000256" key="3">
    <source>
        <dbReference type="ARBA" id="ARBA00023163"/>
    </source>
</evidence>
<gene>
    <name evidence="7" type="ORF">URODEC1_LOCUS74248</name>
</gene>
<evidence type="ECO:0000256" key="1">
    <source>
        <dbReference type="ARBA" id="ARBA00004123"/>
    </source>
</evidence>
<dbReference type="Proteomes" id="UP001497457">
    <property type="component" value="Chromosome 29rd"/>
</dbReference>
<feature type="domain" description="ARC105/Med15 mediator subunit C-terminal" evidence="6">
    <location>
        <begin position="838"/>
        <end position="908"/>
    </location>
</feature>
<dbReference type="InterPro" id="IPR048386">
    <property type="entry name" value="Med15_C"/>
</dbReference>
<feature type="region of interest" description="Disordered" evidence="5">
    <location>
        <begin position="655"/>
        <end position="683"/>
    </location>
</feature>
<dbReference type="Pfam" id="PF21539">
    <property type="entry name" value="Med15_C"/>
    <property type="match status" value="1"/>
</dbReference>
<dbReference type="PANTHER" id="PTHR33137">
    <property type="entry name" value="MEDIATOR OF RNA POLYMERASE II TRANSCRIPTION SUBUNIT 15A-RELATED"/>
    <property type="match status" value="1"/>
</dbReference>
<feature type="compositionally biased region" description="Polar residues" evidence="5">
    <location>
        <begin position="655"/>
        <end position="671"/>
    </location>
</feature>
<reference evidence="8" key="1">
    <citation type="submission" date="2024-06" db="EMBL/GenBank/DDBJ databases">
        <authorList>
            <person name="Ryan C."/>
        </authorList>
    </citation>
    <scope>NUCLEOTIDE SEQUENCE [LARGE SCALE GENOMIC DNA]</scope>
</reference>
<dbReference type="PANTHER" id="PTHR33137:SF42">
    <property type="entry name" value="MEDIATOR COMPLEX SUBUNIT 15 KIX DOMAIN-CONTAINING PROTEIN"/>
    <property type="match status" value="1"/>
</dbReference>
<evidence type="ECO:0000313" key="8">
    <source>
        <dbReference type="Proteomes" id="UP001497457"/>
    </source>
</evidence>
<name>A0ABC9CBZ2_9POAL</name>
<dbReference type="GO" id="GO:0005634">
    <property type="term" value="C:nucleus"/>
    <property type="evidence" value="ECO:0007669"/>
    <property type="project" value="UniProtKB-SubCell"/>
</dbReference>
<evidence type="ECO:0000256" key="2">
    <source>
        <dbReference type="ARBA" id="ARBA00023015"/>
    </source>
</evidence>
<keyword evidence="8" id="KW-1185">Reference proteome</keyword>
<comment type="subcellular location">
    <subcellularLocation>
        <location evidence="1">Nucleus</location>
    </subcellularLocation>
</comment>
<evidence type="ECO:0000256" key="4">
    <source>
        <dbReference type="ARBA" id="ARBA00023242"/>
    </source>
</evidence>
<evidence type="ECO:0000259" key="6">
    <source>
        <dbReference type="Pfam" id="PF21539"/>
    </source>
</evidence>
<accession>A0ABC9CBZ2</accession>